<sequence length="322" mass="36418">MGKNIVSLFPEKFRQVITDSIKNDRDKLEEIRVRINRPLELVLNGEFITFDDLHVNEVDGQFILNQLSGFSRYKFEEELKQGYITVTGGHRVGFVGRTVLEKGSIKQIQSISSFNIRIASEKIDVAQPMIRSIVNRDSYHNTLIIGPPQSGKTTLLRDLCRLIGTGWGTMTAKKVGVVDERSEIAGSKNGIPHYQVGKRTDVLDGCPKSEGMMLMIRSMSPDVIVVDEIGSHQDIEAIQETIRSGVRLICTLHSDSYQSVLRSKQLAPLIENNYFNRFVILDRNKKITILNHQGRPAWQNGGVTSELDWGNSFNYRQLSNRI</sequence>
<evidence type="ECO:0000313" key="5">
    <source>
        <dbReference type="Proteomes" id="UP001501734"/>
    </source>
</evidence>
<dbReference type="InterPro" id="IPR027417">
    <property type="entry name" value="P-loop_NTPase"/>
</dbReference>
<dbReference type="NCBIfam" id="TIGR02858">
    <property type="entry name" value="spore_III_AA"/>
    <property type="match status" value="1"/>
</dbReference>
<keyword evidence="1" id="KW-0547">Nucleotide-binding</keyword>
<keyword evidence="5" id="KW-1185">Reference proteome</keyword>
<dbReference type="Proteomes" id="UP001501734">
    <property type="component" value="Unassembled WGS sequence"/>
</dbReference>
<protein>
    <submittedName>
        <fullName evidence="4">Stage III sporulation protein AA</fullName>
    </submittedName>
</protein>
<dbReference type="PANTHER" id="PTHR20953:SF3">
    <property type="entry name" value="P-LOOP CONTAINING NUCLEOSIDE TRIPHOSPHATE HYDROLASES SUPERFAMILY PROTEIN"/>
    <property type="match status" value="1"/>
</dbReference>
<gene>
    <name evidence="4" type="primary">spoIIIAA</name>
    <name evidence="4" type="ORF">GCM10022410_10580</name>
</gene>
<dbReference type="InterPro" id="IPR014217">
    <property type="entry name" value="Spore_III_AA"/>
</dbReference>
<evidence type="ECO:0000259" key="3">
    <source>
        <dbReference type="SMART" id="SM00382"/>
    </source>
</evidence>
<organism evidence="4 5">
    <name type="scientific">Amphibacillus indicireducens</name>
    <dbReference type="NCBI Taxonomy" id="1076330"/>
    <lineage>
        <taxon>Bacteria</taxon>
        <taxon>Bacillati</taxon>
        <taxon>Bacillota</taxon>
        <taxon>Bacilli</taxon>
        <taxon>Bacillales</taxon>
        <taxon>Bacillaceae</taxon>
        <taxon>Amphibacillus</taxon>
    </lineage>
</organism>
<proteinExistence type="predicted"/>
<feature type="domain" description="AAA+ ATPase" evidence="3">
    <location>
        <begin position="138"/>
        <end position="271"/>
    </location>
</feature>
<evidence type="ECO:0000313" key="4">
    <source>
        <dbReference type="EMBL" id="GAA4066024.1"/>
    </source>
</evidence>
<dbReference type="Pfam" id="PF19568">
    <property type="entry name" value="Spore_III_AA"/>
    <property type="match status" value="1"/>
</dbReference>
<dbReference type="Gene3D" id="3.40.50.300">
    <property type="entry name" value="P-loop containing nucleotide triphosphate hydrolases"/>
    <property type="match status" value="1"/>
</dbReference>
<dbReference type="RefSeq" id="WP_344911092.1">
    <property type="nucleotide sequence ID" value="NZ_BAABDL010000053.1"/>
</dbReference>
<dbReference type="InterPro" id="IPR045735">
    <property type="entry name" value="Spore_III_AA_AAA+_ATPase"/>
</dbReference>
<dbReference type="InterPro" id="IPR003593">
    <property type="entry name" value="AAA+_ATPase"/>
</dbReference>
<accession>A0ABP7VFP0</accession>
<comment type="caution">
    <text evidence="4">The sequence shown here is derived from an EMBL/GenBank/DDBJ whole genome shotgun (WGS) entry which is preliminary data.</text>
</comment>
<dbReference type="SMART" id="SM00382">
    <property type="entry name" value="AAA"/>
    <property type="match status" value="1"/>
</dbReference>
<evidence type="ECO:0000256" key="1">
    <source>
        <dbReference type="ARBA" id="ARBA00022741"/>
    </source>
</evidence>
<evidence type="ECO:0000256" key="2">
    <source>
        <dbReference type="ARBA" id="ARBA00022840"/>
    </source>
</evidence>
<dbReference type="EMBL" id="BAABDL010000053">
    <property type="protein sequence ID" value="GAA4066024.1"/>
    <property type="molecule type" value="Genomic_DNA"/>
</dbReference>
<dbReference type="PANTHER" id="PTHR20953">
    <property type="entry name" value="KINASE-RELATED"/>
    <property type="match status" value="1"/>
</dbReference>
<dbReference type="SUPFAM" id="SSF52540">
    <property type="entry name" value="P-loop containing nucleoside triphosphate hydrolases"/>
    <property type="match status" value="1"/>
</dbReference>
<name>A0ABP7VFP0_9BACI</name>
<reference evidence="5" key="1">
    <citation type="journal article" date="2019" name="Int. J. Syst. Evol. Microbiol.">
        <title>The Global Catalogue of Microorganisms (GCM) 10K type strain sequencing project: providing services to taxonomists for standard genome sequencing and annotation.</title>
        <authorList>
            <consortium name="The Broad Institute Genomics Platform"/>
            <consortium name="The Broad Institute Genome Sequencing Center for Infectious Disease"/>
            <person name="Wu L."/>
            <person name="Ma J."/>
        </authorList>
    </citation>
    <scope>NUCLEOTIDE SEQUENCE [LARGE SCALE GENOMIC DNA]</scope>
    <source>
        <strain evidence="5">JCM 17250</strain>
    </source>
</reference>
<keyword evidence="2" id="KW-0067">ATP-binding</keyword>